<keyword evidence="9 12" id="KW-0012">Acyltransferase</keyword>
<dbReference type="SUPFAM" id="SSF53901">
    <property type="entry name" value="Thiolase-like"/>
    <property type="match status" value="1"/>
</dbReference>
<dbReference type="PROSITE" id="PS00099">
    <property type="entry name" value="THIOLASE_3"/>
    <property type="match status" value="1"/>
</dbReference>
<feature type="domain" description="Thiolase N-terminal" evidence="13">
    <location>
        <begin position="2"/>
        <end position="226"/>
    </location>
</feature>
<dbReference type="GO" id="GO:0003988">
    <property type="term" value="F:acetyl-CoA C-acyltransferase activity"/>
    <property type="evidence" value="ECO:0007669"/>
    <property type="project" value="UniProtKB-EC"/>
</dbReference>
<comment type="caution">
    <text evidence="15">The sequence shown here is derived from an EMBL/GenBank/DDBJ whole genome shotgun (WGS) entry which is preliminary data.</text>
</comment>
<evidence type="ECO:0000256" key="1">
    <source>
        <dbReference type="ARBA" id="ARBA00004173"/>
    </source>
</evidence>
<sequence>MASLLQKTKLDKELVDYIVYGTVIQEVKTSNIGREAALSAGFSDKTPAHTVTMACISSNAAITTGMGLIATNTYDVIVAGGVEFMSDVPIRHSRKMRSLMLKANKAKTLGQRLALLSTFRPGFLAPELPAVAEFSSGETMGHSADRLASAFNVTRKEQDDYALRSHVMAKKAQESGYFTDLVPFKVRGVDQVVDKDNGIRVSSPESLAKLKPAFSDGASACLIMTEEKAKQLGLKPKAYLRDFLYVSQDPVNQLLLGPAYGIPKLLKKAGLTLKDIDSWEIHEAFAGQIVANLKALDSDWFCKTYLGLSEKVGTPDLSKWNNWGGSLSIGHPFAATGVRLCMHTANRLVREDGKLGVVAACAAGGQGVAMLLERYPGATAD</sequence>
<dbReference type="PIRSF" id="PIRSF000429">
    <property type="entry name" value="Ac-CoA_Ac_transf"/>
    <property type="match status" value="1"/>
</dbReference>
<evidence type="ECO:0000256" key="4">
    <source>
        <dbReference type="ARBA" id="ARBA00022490"/>
    </source>
</evidence>
<dbReference type="OrthoDB" id="5404651at2759"/>
<dbReference type="EMBL" id="LSRL02001339">
    <property type="protein sequence ID" value="TDG39134.1"/>
    <property type="molecule type" value="Genomic_DNA"/>
</dbReference>
<dbReference type="InterPro" id="IPR002155">
    <property type="entry name" value="Thiolase"/>
</dbReference>
<dbReference type="InterPro" id="IPR020613">
    <property type="entry name" value="Thiolase_CS"/>
</dbReference>
<feature type="active site" description="Proton acceptor" evidence="11">
    <location>
        <position position="361"/>
    </location>
</feature>
<feature type="domain" description="Thiolase C-terminal" evidence="14">
    <location>
        <begin position="234"/>
        <end position="374"/>
    </location>
</feature>
<dbReference type="PANTHER" id="PTHR18919">
    <property type="entry name" value="ACETYL-COA C-ACYLTRANSFERASE"/>
    <property type="match status" value="1"/>
</dbReference>
<dbReference type="Pfam" id="PF02803">
    <property type="entry name" value="Thiolase_C"/>
    <property type="match status" value="1"/>
</dbReference>
<evidence type="ECO:0000256" key="2">
    <source>
        <dbReference type="ARBA" id="ARBA00005005"/>
    </source>
</evidence>
<evidence type="ECO:0000256" key="11">
    <source>
        <dbReference type="PIRSR" id="PIRSR000429-1"/>
    </source>
</evidence>
<evidence type="ECO:0000256" key="9">
    <source>
        <dbReference type="ARBA" id="ARBA00023315"/>
    </source>
</evidence>
<keyword evidence="6" id="KW-0276">Fatty acid metabolism</keyword>
<keyword evidence="5 12" id="KW-0808">Transferase</keyword>
<comment type="pathway">
    <text evidence="2">Lipid metabolism; fatty acid beta-oxidation.</text>
</comment>
<dbReference type="CDD" id="cd00751">
    <property type="entry name" value="thiolase"/>
    <property type="match status" value="1"/>
</dbReference>
<keyword evidence="7" id="KW-0443">Lipid metabolism</keyword>
<evidence type="ECO:0000313" key="15">
    <source>
        <dbReference type="EMBL" id="TDG39134.1"/>
    </source>
</evidence>
<feature type="active site" description="Proton acceptor" evidence="11">
    <location>
        <position position="331"/>
    </location>
</feature>
<protein>
    <recommendedName>
        <fullName evidence="10">acetyl-CoA C-acyltransferase</fullName>
        <ecNumber evidence="10">2.3.1.16</ecNumber>
    </recommendedName>
</protein>
<dbReference type="EC" id="2.3.1.16" evidence="10"/>
<dbReference type="InterPro" id="IPR020610">
    <property type="entry name" value="Thiolase_AS"/>
</dbReference>
<proteinExistence type="inferred from homology"/>
<dbReference type="STRING" id="7232.A0A484ARV0"/>
<evidence type="ECO:0000256" key="7">
    <source>
        <dbReference type="ARBA" id="ARBA00023098"/>
    </source>
</evidence>
<evidence type="ECO:0000256" key="10">
    <source>
        <dbReference type="ARBA" id="ARBA00024073"/>
    </source>
</evidence>
<evidence type="ECO:0000259" key="14">
    <source>
        <dbReference type="Pfam" id="PF02803"/>
    </source>
</evidence>
<keyword evidence="8" id="KW-0496">Mitochondrion</keyword>
<comment type="subcellular location">
    <subcellularLocation>
        <location evidence="1">Mitochondrion</location>
    </subcellularLocation>
</comment>
<dbReference type="PROSITE" id="PS00098">
    <property type="entry name" value="THIOLASE_1"/>
    <property type="match status" value="1"/>
</dbReference>
<keyword evidence="16" id="KW-1185">Reference proteome</keyword>
<dbReference type="InterPro" id="IPR020615">
    <property type="entry name" value="Thiolase_acyl_enz_int_AS"/>
</dbReference>
<evidence type="ECO:0000259" key="13">
    <source>
        <dbReference type="Pfam" id="PF00108"/>
    </source>
</evidence>
<dbReference type="Proteomes" id="UP000295192">
    <property type="component" value="Unassembled WGS sequence"/>
</dbReference>
<name>A0A484ARV0_DRONA</name>
<dbReference type="Gene3D" id="3.40.47.10">
    <property type="match status" value="1"/>
</dbReference>
<evidence type="ECO:0000256" key="12">
    <source>
        <dbReference type="RuleBase" id="RU003557"/>
    </source>
</evidence>
<feature type="active site" description="Acyl-thioester intermediate" evidence="11">
    <location>
        <position position="55"/>
    </location>
</feature>
<reference evidence="15 16" key="1">
    <citation type="journal article" date="2019" name="J. Hered.">
        <title>An Improved Genome Assembly for Drosophila navojoa, the Basal Species in the mojavensis Cluster.</title>
        <authorList>
            <person name="Vanderlinde T."/>
            <person name="Dupim E.G."/>
            <person name="Nazario-Yepiz N.O."/>
            <person name="Carvalho A.B."/>
        </authorList>
    </citation>
    <scope>NUCLEOTIDE SEQUENCE [LARGE SCALE GENOMIC DNA]</scope>
    <source>
        <strain evidence="15">Navoj_Jal97</strain>
        <tissue evidence="15">Whole organism</tissue>
    </source>
</reference>
<dbReference type="GO" id="GO:0005739">
    <property type="term" value="C:mitochondrion"/>
    <property type="evidence" value="ECO:0007669"/>
    <property type="project" value="UniProtKB-SubCell"/>
</dbReference>
<keyword evidence="4" id="KW-0963">Cytoplasm</keyword>
<dbReference type="NCBIfam" id="TIGR01930">
    <property type="entry name" value="AcCoA-C-Actrans"/>
    <property type="match status" value="1"/>
</dbReference>
<organism evidence="15 16">
    <name type="scientific">Drosophila navojoa</name>
    <name type="common">Fruit fly</name>
    <dbReference type="NCBI Taxonomy" id="7232"/>
    <lineage>
        <taxon>Eukaryota</taxon>
        <taxon>Metazoa</taxon>
        <taxon>Ecdysozoa</taxon>
        <taxon>Arthropoda</taxon>
        <taxon>Hexapoda</taxon>
        <taxon>Insecta</taxon>
        <taxon>Pterygota</taxon>
        <taxon>Neoptera</taxon>
        <taxon>Endopterygota</taxon>
        <taxon>Diptera</taxon>
        <taxon>Brachycera</taxon>
        <taxon>Muscomorpha</taxon>
        <taxon>Ephydroidea</taxon>
        <taxon>Drosophilidae</taxon>
        <taxon>Drosophila</taxon>
    </lineage>
</organism>
<dbReference type="GO" id="GO:0006635">
    <property type="term" value="P:fatty acid beta-oxidation"/>
    <property type="evidence" value="ECO:0007669"/>
    <property type="project" value="TreeGrafter"/>
</dbReference>
<evidence type="ECO:0000256" key="5">
    <source>
        <dbReference type="ARBA" id="ARBA00022679"/>
    </source>
</evidence>
<dbReference type="InterPro" id="IPR020617">
    <property type="entry name" value="Thiolase_C"/>
</dbReference>
<accession>A0A484ARV0</accession>
<comment type="similarity">
    <text evidence="3 12">Belongs to the thiolase-like superfamily. Thiolase family.</text>
</comment>
<dbReference type="AlphaFoldDB" id="A0A484ARV0"/>
<dbReference type="PANTHER" id="PTHR18919:SF153">
    <property type="entry name" value="TRIFUNCTIONAL ENZYME SUBUNIT BETA, MITOCHONDRIAL"/>
    <property type="match status" value="1"/>
</dbReference>
<dbReference type="Pfam" id="PF00108">
    <property type="entry name" value="Thiolase_N"/>
    <property type="match status" value="1"/>
</dbReference>
<dbReference type="FunFam" id="3.40.47.10:FF:000011">
    <property type="entry name" value="3-ketoacyl-CoA thiolase"/>
    <property type="match status" value="1"/>
</dbReference>
<dbReference type="InterPro" id="IPR020616">
    <property type="entry name" value="Thiolase_N"/>
</dbReference>
<dbReference type="PROSITE" id="PS00737">
    <property type="entry name" value="THIOLASE_2"/>
    <property type="match status" value="1"/>
</dbReference>
<evidence type="ECO:0000313" key="16">
    <source>
        <dbReference type="Proteomes" id="UP000295192"/>
    </source>
</evidence>
<evidence type="ECO:0000256" key="3">
    <source>
        <dbReference type="ARBA" id="ARBA00010982"/>
    </source>
</evidence>
<dbReference type="OMA" id="MTAFPEP"/>
<evidence type="ECO:0000256" key="8">
    <source>
        <dbReference type="ARBA" id="ARBA00023128"/>
    </source>
</evidence>
<gene>
    <name evidence="15" type="ORF">AWZ03_014444</name>
</gene>
<dbReference type="InterPro" id="IPR016039">
    <property type="entry name" value="Thiolase-like"/>
</dbReference>
<evidence type="ECO:0000256" key="6">
    <source>
        <dbReference type="ARBA" id="ARBA00022832"/>
    </source>
</evidence>